<evidence type="ECO:0000313" key="11">
    <source>
        <dbReference type="EMBL" id="EWH13837.1"/>
    </source>
</evidence>
<comment type="caution">
    <text evidence="11">The sequence shown here is derived from an EMBL/GenBank/DDBJ whole genome shotgun (WGS) entry which is preliminary data.</text>
</comment>
<feature type="domain" description="HTH tetR-type" evidence="10">
    <location>
        <begin position="8"/>
        <end position="68"/>
    </location>
</feature>
<keyword evidence="4" id="KW-0678">Repressor</keyword>
<name>A0ABN0RPQ8_9FLAO</name>
<evidence type="ECO:0000256" key="3">
    <source>
        <dbReference type="ARBA" id="ARBA00014341"/>
    </source>
</evidence>
<dbReference type="PROSITE" id="PS50977">
    <property type="entry name" value="HTH_TETR_2"/>
    <property type="match status" value="1"/>
</dbReference>
<dbReference type="InterPro" id="IPR001647">
    <property type="entry name" value="HTH_TetR"/>
</dbReference>
<evidence type="ECO:0000256" key="9">
    <source>
        <dbReference type="PROSITE-ProRule" id="PRU00335"/>
    </source>
</evidence>
<comment type="subunit">
    <text evidence="2">Homodimer.</text>
</comment>
<keyword evidence="7" id="KW-0804">Transcription</keyword>
<accession>A0ABN0RPQ8</accession>
<dbReference type="Pfam" id="PF00440">
    <property type="entry name" value="TetR_N"/>
    <property type="match status" value="1"/>
</dbReference>
<dbReference type="RefSeq" id="WP_034644739.1">
    <property type="nucleotide sequence ID" value="NZ_ARZX01000007.1"/>
</dbReference>
<sequence length="201" mass="23563">MGRKSVSVQRRKEIIKAFYKVAKDIGLENTSIAKVAEHLSISNGLIMHYFKTKDELLIGLNEFILEQHLNIVQNDENGEINSKQKLHNLITSLFSRNWNKYFDDGVFYSCYALIYRKKDFNDSFKSYLQALHTVLHNKLTEAKEHQIISNTNIDEITEVIFALIDGAYYYLGLFNEKTEDYKQKEAIYIKYALNILEFKNE</sequence>
<evidence type="ECO:0000256" key="2">
    <source>
        <dbReference type="ARBA" id="ARBA00011738"/>
    </source>
</evidence>
<dbReference type="InterPro" id="IPR041646">
    <property type="entry name" value="IcaR_C"/>
</dbReference>
<dbReference type="InterPro" id="IPR036271">
    <property type="entry name" value="Tet_transcr_reg_TetR-rel_C_sf"/>
</dbReference>
<dbReference type="Proteomes" id="UP000019275">
    <property type="component" value="Unassembled WGS sequence"/>
</dbReference>
<dbReference type="PANTHER" id="PTHR43479">
    <property type="entry name" value="ACREF/ENVCD OPERON REPRESSOR-RELATED"/>
    <property type="match status" value="1"/>
</dbReference>
<organism evidence="11 12">
    <name type="scientific">Cellulophaga geojensis KL-A</name>
    <dbReference type="NCBI Taxonomy" id="1328323"/>
    <lineage>
        <taxon>Bacteria</taxon>
        <taxon>Pseudomonadati</taxon>
        <taxon>Bacteroidota</taxon>
        <taxon>Flavobacteriia</taxon>
        <taxon>Flavobacteriales</taxon>
        <taxon>Flavobacteriaceae</taxon>
        <taxon>Cellulophaga</taxon>
    </lineage>
</organism>
<evidence type="ECO:0000256" key="8">
    <source>
        <dbReference type="ARBA" id="ARBA00030200"/>
    </source>
</evidence>
<evidence type="ECO:0000256" key="4">
    <source>
        <dbReference type="ARBA" id="ARBA00022491"/>
    </source>
</evidence>
<dbReference type="Pfam" id="PF18665">
    <property type="entry name" value="TetR_C_37"/>
    <property type="match status" value="1"/>
</dbReference>
<gene>
    <name evidence="11" type="ORF">KLA_07292</name>
</gene>
<keyword evidence="6 9" id="KW-0238">DNA-binding</keyword>
<dbReference type="Gene3D" id="1.10.357.10">
    <property type="entry name" value="Tetracycline Repressor, domain 2"/>
    <property type="match status" value="1"/>
</dbReference>
<evidence type="ECO:0000256" key="6">
    <source>
        <dbReference type="ARBA" id="ARBA00023125"/>
    </source>
</evidence>
<evidence type="ECO:0000256" key="1">
    <source>
        <dbReference type="ARBA" id="ARBA00002291"/>
    </source>
</evidence>
<evidence type="ECO:0000256" key="7">
    <source>
        <dbReference type="ARBA" id="ARBA00023163"/>
    </source>
</evidence>
<dbReference type="InterPro" id="IPR050624">
    <property type="entry name" value="HTH-type_Tx_Regulator"/>
</dbReference>
<feature type="DNA-binding region" description="H-T-H motif" evidence="9">
    <location>
        <begin position="31"/>
        <end position="50"/>
    </location>
</feature>
<dbReference type="PANTHER" id="PTHR43479:SF11">
    <property type="entry name" value="ACREF_ENVCD OPERON REPRESSOR-RELATED"/>
    <property type="match status" value="1"/>
</dbReference>
<dbReference type="InterPro" id="IPR009057">
    <property type="entry name" value="Homeodomain-like_sf"/>
</dbReference>
<reference evidence="11 12" key="1">
    <citation type="journal article" date="2014" name="Genome Announc.">
        <title>Draft Genome Sequence of the Carrageenan-Degrading Bacterium Cellulophaga sp. Strain KL-A, Isolated from Decaying Marine Algae.</title>
        <authorList>
            <person name="Shan D."/>
            <person name="Ying J."/>
            <person name="Li X."/>
            <person name="Gao Z."/>
            <person name="Wei G."/>
            <person name="Shao Z."/>
        </authorList>
    </citation>
    <scope>NUCLEOTIDE SEQUENCE [LARGE SCALE GENOMIC DNA]</scope>
    <source>
        <strain evidence="11 12">KL-A</strain>
    </source>
</reference>
<comment type="function">
    <text evidence="1">Represses transcription of the icaADBC operon necessary for biofilm production.</text>
</comment>
<keyword evidence="12" id="KW-1185">Reference proteome</keyword>
<protein>
    <recommendedName>
        <fullName evidence="3">Biofilm operon icaADBC HTH-type negative transcriptional regulator IcaR</fullName>
    </recommendedName>
    <alternativeName>
        <fullName evidence="8">Intercellular adhesion protein R</fullName>
    </alternativeName>
</protein>
<evidence type="ECO:0000313" key="12">
    <source>
        <dbReference type="Proteomes" id="UP000019275"/>
    </source>
</evidence>
<evidence type="ECO:0000259" key="10">
    <source>
        <dbReference type="PROSITE" id="PS50977"/>
    </source>
</evidence>
<evidence type="ECO:0000256" key="5">
    <source>
        <dbReference type="ARBA" id="ARBA00023015"/>
    </source>
</evidence>
<dbReference type="SUPFAM" id="SSF46689">
    <property type="entry name" value="Homeodomain-like"/>
    <property type="match status" value="1"/>
</dbReference>
<dbReference type="SUPFAM" id="SSF48498">
    <property type="entry name" value="Tetracyclin repressor-like, C-terminal domain"/>
    <property type="match status" value="1"/>
</dbReference>
<keyword evidence="5" id="KW-0805">Transcription regulation</keyword>
<dbReference type="EMBL" id="ARZX01000007">
    <property type="protein sequence ID" value="EWH13837.1"/>
    <property type="molecule type" value="Genomic_DNA"/>
</dbReference>
<proteinExistence type="predicted"/>